<organism evidence="2 3">
    <name type="scientific">Pelagicoccus enzymogenes</name>
    <dbReference type="NCBI Taxonomy" id="2773457"/>
    <lineage>
        <taxon>Bacteria</taxon>
        <taxon>Pseudomonadati</taxon>
        <taxon>Verrucomicrobiota</taxon>
        <taxon>Opitutia</taxon>
        <taxon>Puniceicoccales</taxon>
        <taxon>Pelagicoccaceae</taxon>
        <taxon>Pelagicoccus</taxon>
    </lineage>
</organism>
<feature type="chain" id="PRO_5036806043" description="DUF4142 domain-containing protein" evidence="1">
    <location>
        <begin position="20"/>
        <end position="144"/>
    </location>
</feature>
<sequence>MQKAALILCFLWFAAFAQAGESLKLLNSDVHAESLIRFLKSSQVASSDASPFVEFHRSEQLLLALVKYADEMEAIVYQKREAVWNLRNTDAQKDLAGLQAAKIRHQMAVNAIKQLDPSFAGEGNAAPVESSEKTLIAGVANQAE</sequence>
<dbReference type="Proteomes" id="UP000622317">
    <property type="component" value="Unassembled WGS sequence"/>
</dbReference>
<dbReference type="AlphaFoldDB" id="A0A927FAG8"/>
<reference evidence="2" key="1">
    <citation type="submission" date="2020-09" db="EMBL/GenBank/DDBJ databases">
        <title>Pelagicoccus enzymogenes sp. nov. with an EPS production, isolated from marine sediment.</title>
        <authorList>
            <person name="Feng X."/>
        </authorList>
    </citation>
    <scope>NUCLEOTIDE SEQUENCE</scope>
    <source>
        <strain evidence="2">NFK12</strain>
    </source>
</reference>
<keyword evidence="3" id="KW-1185">Reference proteome</keyword>
<evidence type="ECO:0000313" key="2">
    <source>
        <dbReference type="EMBL" id="MBD5780201.1"/>
    </source>
</evidence>
<accession>A0A927FAG8</accession>
<proteinExistence type="predicted"/>
<evidence type="ECO:0000313" key="3">
    <source>
        <dbReference type="Proteomes" id="UP000622317"/>
    </source>
</evidence>
<evidence type="ECO:0000256" key="1">
    <source>
        <dbReference type="SAM" id="SignalP"/>
    </source>
</evidence>
<name>A0A927FAG8_9BACT</name>
<keyword evidence="1" id="KW-0732">Signal</keyword>
<feature type="signal peptide" evidence="1">
    <location>
        <begin position="1"/>
        <end position="19"/>
    </location>
</feature>
<gene>
    <name evidence="2" type="ORF">IEN85_11925</name>
</gene>
<dbReference type="EMBL" id="JACYFG010000035">
    <property type="protein sequence ID" value="MBD5780201.1"/>
    <property type="molecule type" value="Genomic_DNA"/>
</dbReference>
<dbReference type="RefSeq" id="WP_191617313.1">
    <property type="nucleotide sequence ID" value="NZ_JACYFG010000035.1"/>
</dbReference>
<evidence type="ECO:0008006" key="4">
    <source>
        <dbReference type="Google" id="ProtNLM"/>
    </source>
</evidence>
<protein>
    <recommendedName>
        <fullName evidence="4">DUF4142 domain-containing protein</fullName>
    </recommendedName>
</protein>
<comment type="caution">
    <text evidence="2">The sequence shown here is derived from an EMBL/GenBank/DDBJ whole genome shotgun (WGS) entry which is preliminary data.</text>
</comment>